<evidence type="ECO:0000256" key="2">
    <source>
        <dbReference type="ARBA" id="ARBA00008455"/>
    </source>
</evidence>
<evidence type="ECO:0000313" key="14">
    <source>
        <dbReference type="EMBL" id="CAK0809249.1"/>
    </source>
</evidence>
<dbReference type="PRINTS" id="PR00705">
    <property type="entry name" value="PAPAIN"/>
</dbReference>
<proteinExistence type="inferred from homology"/>
<comment type="cofactor">
    <cofactor evidence="1">
        <name>chloride</name>
        <dbReference type="ChEBI" id="CHEBI:17996"/>
    </cofactor>
</comment>
<sequence>MPLALPGAQWRWLVGLLGALPSALADLPVHCVRHQVVGEWRFKLGPLEPTRSSCGHLRPDTEEGQPSRGIVDGSAGGDQLMVTLRDPNVALTARDSRGSWTMIYDEGFEVNVAGMNFFAFSNFTFEVNATHPTVKHNSSHCGDTMVGWYQNADRTRFGCYYGSKVLDETTHHELSAVQPRASQAVAPKKRPPVNFDNPLSEQGQKAAVSKLNNKIAMLQLGWKARTMPRWNGRTMREINSYAGLRRPQGAREMRRQMLEQHAPRRARSFLQRRAGESFPTVWDWSAAFGKDYLEPVMDQADCGSCYAASSMRMLTSRHKIRQNDTEALPWSINFPLFCSEYNQGCKGGYGILTSKWSRDVGLLPANCMRYNTAGSCKLECDLSSLKGKRFRAANHRYIGSWYGNASLDEMKSELFHNGPFVVGIEPAEDFMFYSEGIYKSAASAKAPSAGQEWEQVDHAVLVVGWGVENGQKYWRVQNSWGPDWGEDGFFRIAMGTNEAGIESIPEVAEVIEDEQSGAQVEAFFAQVSAAIAKPKAAAR</sequence>
<dbReference type="InterPro" id="IPR025660">
    <property type="entry name" value="Pept_his_AS"/>
</dbReference>
<evidence type="ECO:0000256" key="3">
    <source>
        <dbReference type="ARBA" id="ARBA00011610"/>
    </source>
</evidence>
<comment type="subunit">
    <text evidence="3">Tetramer of heterotrimers consisting of exclusion domain, heavy- and light chains.</text>
</comment>
<dbReference type="Pfam" id="PF00112">
    <property type="entry name" value="Peptidase_C1"/>
    <property type="match status" value="1"/>
</dbReference>
<evidence type="ECO:0000256" key="9">
    <source>
        <dbReference type="ARBA" id="ARBA00032961"/>
    </source>
</evidence>
<dbReference type="SUPFAM" id="SSF75001">
    <property type="entry name" value="Dipeptidyl peptidase I (cathepsin C), exclusion domain"/>
    <property type="match status" value="1"/>
</dbReference>
<evidence type="ECO:0000256" key="11">
    <source>
        <dbReference type="SAM" id="MobiDB-lite"/>
    </source>
</evidence>
<dbReference type="InterPro" id="IPR000668">
    <property type="entry name" value="Peptidase_C1A_C"/>
</dbReference>
<dbReference type="InterPro" id="IPR038765">
    <property type="entry name" value="Papain-like_cys_pep_sf"/>
</dbReference>
<evidence type="ECO:0000256" key="4">
    <source>
        <dbReference type="ARBA" id="ARBA00014709"/>
    </source>
</evidence>
<evidence type="ECO:0000256" key="12">
    <source>
        <dbReference type="SAM" id="SignalP"/>
    </source>
</evidence>
<keyword evidence="15" id="KW-1185">Reference proteome</keyword>
<organism evidence="14 15">
    <name type="scientific">Prorocentrum cordatum</name>
    <dbReference type="NCBI Taxonomy" id="2364126"/>
    <lineage>
        <taxon>Eukaryota</taxon>
        <taxon>Sar</taxon>
        <taxon>Alveolata</taxon>
        <taxon>Dinophyceae</taxon>
        <taxon>Prorocentrales</taxon>
        <taxon>Prorocentraceae</taxon>
        <taxon>Prorocentrum</taxon>
    </lineage>
</organism>
<evidence type="ECO:0000313" key="15">
    <source>
        <dbReference type="Proteomes" id="UP001189429"/>
    </source>
</evidence>
<reference evidence="14" key="1">
    <citation type="submission" date="2023-10" db="EMBL/GenBank/DDBJ databases">
        <authorList>
            <person name="Chen Y."/>
            <person name="Shah S."/>
            <person name="Dougan E. K."/>
            <person name="Thang M."/>
            <person name="Chan C."/>
        </authorList>
    </citation>
    <scope>NUCLEOTIDE SEQUENCE [LARGE SCALE GENOMIC DNA]</scope>
</reference>
<keyword evidence="12" id="KW-0732">Signal</keyword>
<feature type="signal peptide" evidence="12">
    <location>
        <begin position="1"/>
        <end position="25"/>
    </location>
</feature>
<name>A0ABN9QVI5_9DINO</name>
<dbReference type="Gene3D" id="2.40.128.80">
    <property type="entry name" value="Cathepsin C, exclusion domain"/>
    <property type="match status" value="1"/>
</dbReference>
<dbReference type="Pfam" id="PF08773">
    <property type="entry name" value="CathepsinC_exc"/>
    <property type="match status" value="1"/>
</dbReference>
<dbReference type="EMBL" id="CAUYUJ010004353">
    <property type="protein sequence ID" value="CAK0809249.1"/>
    <property type="molecule type" value="Genomic_DNA"/>
</dbReference>
<dbReference type="InterPro" id="IPR013128">
    <property type="entry name" value="Peptidase_C1A"/>
</dbReference>
<comment type="similarity">
    <text evidence="2">Belongs to the peptidase C1 family.</text>
</comment>
<dbReference type="PROSITE" id="PS00639">
    <property type="entry name" value="THIOL_PROTEASE_HIS"/>
    <property type="match status" value="1"/>
</dbReference>
<comment type="function">
    <text evidence="10">Thiol protease. Has dipeptidylpeptidase activity. Active against a broad range of dipeptide substrates composed of both polar and hydrophobic amino acids. Proline cannot occupy the P1 position and arginine cannot occupy the P2 position of the substrate. Can act as both an exopeptidase and endopeptidase. Activates serine proteases such as elastase, cathepsin G and granzymes A and B.</text>
</comment>
<dbReference type="InterPro" id="IPR000169">
    <property type="entry name" value="Pept_cys_AS"/>
</dbReference>
<feature type="domain" description="Peptidase C1A papain C-terminal" evidence="13">
    <location>
        <begin position="278"/>
        <end position="509"/>
    </location>
</feature>
<dbReference type="PROSITE" id="PS00139">
    <property type="entry name" value="THIOL_PROTEASE_CYS"/>
    <property type="match status" value="1"/>
</dbReference>
<evidence type="ECO:0000256" key="8">
    <source>
        <dbReference type="ARBA" id="ARBA00030778"/>
    </source>
</evidence>
<dbReference type="InterPro" id="IPR036496">
    <property type="entry name" value="CathepsinC_exc_dom_sf"/>
</dbReference>
<evidence type="ECO:0000256" key="7">
    <source>
        <dbReference type="ARBA" id="ARBA00029779"/>
    </source>
</evidence>
<protein>
    <recommendedName>
        <fullName evidence="4">Dipeptidyl peptidase 1</fullName>
    </recommendedName>
    <alternativeName>
        <fullName evidence="7">Cathepsin C</fullName>
    </alternativeName>
    <alternativeName>
        <fullName evidence="6">Cathepsin J</fullName>
    </alternativeName>
    <alternativeName>
        <fullName evidence="9">Dipeptidyl peptidase I</fullName>
    </alternativeName>
    <alternativeName>
        <fullName evidence="8">Dipeptidyl transferase</fullName>
    </alternativeName>
</protein>
<gene>
    <name evidence="14" type="ORF">PCOR1329_LOCUS14552</name>
</gene>
<dbReference type="Proteomes" id="UP001189429">
    <property type="component" value="Unassembled WGS sequence"/>
</dbReference>
<evidence type="ECO:0000256" key="6">
    <source>
        <dbReference type="ARBA" id="ARBA00029762"/>
    </source>
</evidence>
<accession>A0ABN9QVI5</accession>
<dbReference type="SUPFAM" id="SSF54001">
    <property type="entry name" value="Cysteine proteinases"/>
    <property type="match status" value="1"/>
</dbReference>
<evidence type="ECO:0000259" key="13">
    <source>
        <dbReference type="SMART" id="SM00645"/>
    </source>
</evidence>
<evidence type="ECO:0000256" key="1">
    <source>
        <dbReference type="ARBA" id="ARBA00001923"/>
    </source>
</evidence>
<dbReference type="InterPro" id="IPR014882">
    <property type="entry name" value="CathepsinC_exc"/>
</dbReference>
<dbReference type="PANTHER" id="PTHR12411">
    <property type="entry name" value="CYSTEINE PROTEASE FAMILY C1-RELATED"/>
    <property type="match status" value="1"/>
</dbReference>
<feature type="chain" id="PRO_5046609538" description="Dipeptidyl peptidase 1" evidence="12">
    <location>
        <begin position="26"/>
        <end position="539"/>
    </location>
</feature>
<comment type="caution">
    <text evidence="14">The sequence shown here is derived from an EMBL/GenBank/DDBJ whole genome shotgun (WGS) entry which is preliminary data.</text>
</comment>
<evidence type="ECO:0000256" key="10">
    <source>
        <dbReference type="ARBA" id="ARBA00045556"/>
    </source>
</evidence>
<feature type="region of interest" description="Disordered" evidence="11">
    <location>
        <begin position="51"/>
        <end position="74"/>
    </location>
</feature>
<keyword evidence="5" id="KW-0865">Zymogen</keyword>
<dbReference type="Gene3D" id="3.90.70.10">
    <property type="entry name" value="Cysteine proteinases"/>
    <property type="match status" value="1"/>
</dbReference>
<evidence type="ECO:0000256" key="5">
    <source>
        <dbReference type="ARBA" id="ARBA00023145"/>
    </source>
</evidence>
<dbReference type="SMART" id="SM00645">
    <property type="entry name" value="Pept_C1"/>
    <property type="match status" value="1"/>
</dbReference>